<dbReference type="SUPFAM" id="SSF50692">
    <property type="entry name" value="ADC-like"/>
    <property type="match status" value="1"/>
</dbReference>
<dbReference type="AlphaFoldDB" id="A0A520KW85"/>
<protein>
    <submittedName>
        <fullName evidence="2">Formylmethanofuran dehydrogenase</fullName>
    </submittedName>
</protein>
<name>A0A520KW85_9EURY</name>
<organism evidence="2 3">
    <name type="scientific">Candidatus Methanolliviera hydrocarbonicum</name>
    <dbReference type="NCBI Taxonomy" id="2491085"/>
    <lineage>
        <taxon>Archaea</taxon>
        <taxon>Methanobacteriati</taxon>
        <taxon>Methanobacteriota</taxon>
        <taxon>Candidatus Methanoliparia</taxon>
        <taxon>Candidatus Methanoliparales</taxon>
        <taxon>Candidatus Methanollivieraceae</taxon>
        <taxon>Candidatus Methanolliviera</taxon>
    </lineage>
</organism>
<evidence type="ECO:0000313" key="2">
    <source>
        <dbReference type="EMBL" id="RZN68774.1"/>
    </source>
</evidence>
<reference evidence="2 3" key="1">
    <citation type="journal article" date="2019" name="Nat. Microbiol.">
        <title>Wide diversity of methane and short-chain alkane metabolisms in uncultured archaea.</title>
        <authorList>
            <person name="Borrel G."/>
            <person name="Adam P.S."/>
            <person name="McKay L.J."/>
            <person name="Chen L.X."/>
            <person name="Sierra-Garcia I.N."/>
            <person name="Sieber C.M."/>
            <person name="Letourneur Q."/>
            <person name="Ghozlane A."/>
            <person name="Andersen G.L."/>
            <person name="Li W.J."/>
            <person name="Hallam S.J."/>
            <person name="Muyzer G."/>
            <person name="de Oliveira V.M."/>
            <person name="Inskeep W.P."/>
            <person name="Banfield J.F."/>
            <person name="Gribaldo S."/>
        </authorList>
    </citation>
    <scope>NUCLEOTIDE SEQUENCE [LARGE SCALE GENOMIC DNA]</scope>
    <source>
        <strain evidence="2">NM1b</strain>
    </source>
</reference>
<dbReference type="GO" id="GO:0016491">
    <property type="term" value="F:oxidoreductase activity"/>
    <property type="evidence" value="ECO:0007669"/>
    <property type="project" value="InterPro"/>
</dbReference>
<comment type="caution">
    <text evidence="2">The sequence shown here is derived from an EMBL/GenBank/DDBJ whole genome shotgun (WGS) entry which is preliminary data.</text>
</comment>
<dbReference type="InterPro" id="IPR006657">
    <property type="entry name" value="MoPterin_dinucl-bd_dom"/>
</dbReference>
<dbReference type="EMBL" id="RXIL01000096">
    <property type="protein sequence ID" value="RZN68774.1"/>
    <property type="molecule type" value="Genomic_DNA"/>
</dbReference>
<gene>
    <name evidence="2" type="ORF">EF807_05350</name>
</gene>
<dbReference type="Gene3D" id="2.40.40.20">
    <property type="match status" value="1"/>
</dbReference>
<sequence>MTFDLTIVTYEDRDIFREEDIFSESYIERAAVIELDEEEMKRYGVSEGENILLHNDDGEVVVKVKRSEEEGGGIGYMPRSPWSSILLSEETKGGILGYKHIKVNAKKTNAPVTDLKVLFK</sequence>
<dbReference type="InterPro" id="IPR009010">
    <property type="entry name" value="Asp_de-COase-like_dom_sf"/>
</dbReference>
<dbReference type="Proteomes" id="UP000320766">
    <property type="component" value="Unassembled WGS sequence"/>
</dbReference>
<proteinExistence type="predicted"/>
<evidence type="ECO:0000259" key="1">
    <source>
        <dbReference type="Pfam" id="PF01568"/>
    </source>
</evidence>
<feature type="domain" description="Molybdopterin dinucleotide-binding" evidence="1">
    <location>
        <begin position="28"/>
        <end position="90"/>
    </location>
</feature>
<dbReference type="Pfam" id="PF01568">
    <property type="entry name" value="Molydop_binding"/>
    <property type="match status" value="1"/>
</dbReference>
<accession>A0A520KW85</accession>
<evidence type="ECO:0000313" key="3">
    <source>
        <dbReference type="Proteomes" id="UP000320766"/>
    </source>
</evidence>
<dbReference type="GO" id="GO:0043546">
    <property type="term" value="F:molybdopterin cofactor binding"/>
    <property type="evidence" value="ECO:0007669"/>
    <property type="project" value="InterPro"/>
</dbReference>